<protein>
    <submittedName>
        <fullName evidence="2">Predicted protein</fullName>
    </submittedName>
</protein>
<dbReference type="EMBL" id="GL348717">
    <property type="protein sequence ID" value="EFH53556.1"/>
    <property type="molecule type" value="Genomic_DNA"/>
</dbReference>
<evidence type="ECO:0000313" key="3">
    <source>
        <dbReference type="Proteomes" id="UP000008694"/>
    </source>
</evidence>
<feature type="non-terminal residue" evidence="2">
    <location>
        <position position="1"/>
    </location>
</feature>
<name>D7LMD7_ARALL</name>
<reference evidence="3" key="1">
    <citation type="journal article" date="2011" name="Nat. Genet.">
        <title>The Arabidopsis lyrata genome sequence and the basis of rapid genome size change.</title>
        <authorList>
            <person name="Hu T.T."/>
            <person name="Pattyn P."/>
            <person name="Bakker E.G."/>
            <person name="Cao J."/>
            <person name="Cheng J.-F."/>
            <person name="Clark R.M."/>
            <person name="Fahlgren N."/>
            <person name="Fawcett J.A."/>
            <person name="Grimwood J."/>
            <person name="Gundlach H."/>
            <person name="Haberer G."/>
            <person name="Hollister J.D."/>
            <person name="Ossowski S."/>
            <person name="Ottilar R.P."/>
            <person name="Salamov A.A."/>
            <person name="Schneeberger K."/>
            <person name="Spannagl M."/>
            <person name="Wang X."/>
            <person name="Yang L."/>
            <person name="Nasrallah M.E."/>
            <person name="Bergelson J."/>
            <person name="Carrington J.C."/>
            <person name="Gaut B.S."/>
            <person name="Schmutz J."/>
            <person name="Mayer K.F.X."/>
            <person name="Van de Peer Y."/>
            <person name="Grigoriev I.V."/>
            <person name="Nordborg M."/>
            <person name="Weigel D."/>
            <person name="Guo Y.-L."/>
        </authorList>
    </citation>
    <scope>NUCLEOTIDE SEQUENCE [LARGE SCALE GENOMIC DNA]</scope>
    <source>
        <strain evidence="3">cv. MN47</strain>
    </source>
</reference>
<proteinExistence type="predicted"/>
<dbReference type="Gramene" id="Al_scaffold_0005_1099">
    <property type="protein sequence ID" value="Al_scaffold_0005_1099"/>
    <property type="gene ID" value="Al_scaffold_0005_1099"/>
</dbReference>
<sequence>GKGRIRIDQSPPSTRKGHNGGCIPLDLQHTYNEGEVNHIKKRSQHHKHV</sequence>
<dbReference type="AlphaFoldDB" id="D7LMD7"/>
<evidence type="ECO:0000256" key="1">
    <source>
        <dbReference type="SAM" id="MobiDB-lite"/>
    </source>
</evidence>
<gene>
    <name evidence="2" type="ORF">ARALYDRAFT_665064</name>
</gene>
<evidence type="ECO:0000313" key="2">
    <source>
        <dbReference type="EMBL" id="EFH53556.1"/>
    </source>
</evidence>
<organism evidence="3">
    <name type="scientific">Arabidopsis lyrata subsp. lyrata</name>
    <name type="common">Lyre-leaved rock-cress</name>
    <dbReference type="NCBI Taxonomy" id="81972"/>
    <lineage>
        <taxon>Eukaryota</taxon>
        <taxon>Viridiplantae</taxon>
        <taxon>Streptophyta</taxon>
        <taxon>Embryophyta</taxon>
        <taxon>Tracheophyta</taxon>
        <taxon>Spermatophyta</taxon>
        <taxon>Magnoliopsida</taxon>
        <taxon>eudicotyledons</taxon>
        <taxon>Gunneridae</taxon>
        <taxon>Pentapetalae</taxon>
        <taxon>rosids</taxon>
        <taxon>malvids</taxon>
        <taxon>Brassicales</taxon>
        <taxon>Brassicaceae</taxon>
        <taxon>Camelineae</taxon>
        <taxon>Arabidopsis</taxon>
    </lineage>
</organism>
<dbReference type="HOGENOM" id="CLU_3147537_0_0_1"/>
<feature type="region of interest" description="Disordered" evidence="1">
    <location>
        <begin position="1"/>
        <end position="26"/>
    </location>
</feature>
<keyword evidence="3" id="KW-1185">Reference proteome</keyword>
<accession>D7LMD7</accession>
<dbReference type="Proteomes" id="UP000008694">
    <property type="component" value="Unassembled WGS sequence"/>
</dbReference>